<evidence type="ECO:0000256" key="1">
    <source>
        <dbReference type="ARBA" id="ARBA00001412"/>
    </source>
</evidence>
<feature type="domain" description="Glycoside hydrolase family 2 catalytic" evidence="12">
    <location>
        <begin position="301"/>
        <end position="515"/>
    </location>
</feature>
<keyword evidence="16" id="KW-1185">Reference proteome</keyword>
<dbReference type="InterPro" id="IPR004199">
    <property type="entry name" value="B-gal_small/dom_5"/>
</dbReference>
<dbReference type="OrthoDB" id="9801077at2"/>
<dbReference type="InterPro" id="IPR006101">
    <property type="entry name" value="Glyco_hydro_2"/>
</dbReference>
<dbReference type="Gene3D" id="2.60.120.260">
    <property type="entry name" value="Galactose-binding domain-like"/>
    <property type="match status" value="1"/>
</dbReference>
<reference evidence="15 16" key="1">
    <citation type="submission" date="2019-01" db="EMBL/GenBank/DDBJ databases">
        <title>Filimonas sp. strain TTM-71.</title>
        <authorList>
            <person name="Chen W.-M."/>
        </authorList>
    </citation>
    <scope>NUCLEOTIDE SEQUENCE [LARGE SCALE GENOMIC DNA]</scope>
    <source>
        <strain evidence="15 16">TTM-71</strain>
    </source>
</reference>
<dbReference type="Proteomes" id="UP000290545">
    <property type="component" value="Unassembled WGS sequence"/>
</dbReference>
<keyword evidence="7" id="KW-0106">Calcium</keyword>
<comment type="caution">
    <text evidence="15">The sequence shown here is derived from an EMBL/GenBank/DDBJ whole genome shotgun (WGS) entry which is preliminary data.</text>
</comment>
<protein>
    <recommendedName>
        <fullName evidence="5 10">Beta-galactosidase</fullName>
        <ecNumber evidence="5 10">3.2.1.23</ecNumber>
    </recommendedName>
    <alternativeName>
        <fullName evidence="9 10">Lactase</fullName>
    </alternativeName>
</protein>
<evidence type="ECO:0000256" key="7">
    <source>
        <dbReference type="ARBA" id="ARBA00022837"/>
    </source>
</evidence>
<name>A0A4Q1D8T9_9BACT</name>
<dbReference type="Gene3D" id="2.70.98.10">
    <property type="match status" value="1"/>
</dbReference>
<dbReference type="EC" id="3.2.1.23" evidence="5 10"/>
<evidence type="ECO:0000259" key="13">
    <source>
        <dbReference type="Pfam" id="PF02837"/>
    </source>
</evidence>
<accession>A0A4Q1D8T9</accession>
<keyword evidence="6 10" id="KW-0378">Hydrolase</keyword>
<keyword evidence="8 10" id="KW-0326">Glycosidase</keyword>
<dbReference type="Pfam" id="PF02837">
    <property type="entry name" value="Glyco_hydro_2_N"/>
    <property type="match status" value="1"/>
</dbReference>
<dbReference type="InterPro" id="IPR013783">
    <property type="entry name" value="Ig-like_fold"/>
</dbReference>
<dbReference type="GO" id="GO:0005990">
    <property type="term" value="P:lactose catabolic process"/>
    <property type="evidence" value="ECO:0007669"/>
    <property type="project" value="TreeGrafter"/>
</dbReference>
<dbReference type="GO" id="GO:0030246">
    <property type="term" value="F:carbohydrate binding"/>
    <property type="evidence" value="ECO:0007669"/>
    <property type="project" value="InterPro"/>
</dbReference>
<dbReference type="PANTHER" id="PTHR46323:SF2">
    <property type="entry name" value="BETA-GALACTOSIDASE"/>
    <property type="match status" value="1"/>
</dbReference>
<evidence type="ECO:0000256" key="2">
    <source>
        <dbReference type="ARBA" id="ARBA00001913"/>
    </source>
</evidence>
<evidence type="ECO:0000256" key="3">
    <source>
        <dbReference type="ARBA" id="ARBA00007401"/>
    </source>
</evidence>
<evidence type="ECO:0000256" key="5">
    <source>
        <dbReference type="ARBA" id="ARBA00012756"/>
    </source>
</evidence>
<dbReference type="InterPro" id="IPR006102">
    <property type="entry name" value="Ig-like_GH2"/>
</dbReference>
<dbReference type="Pfam" id="PF02836">
    <property type="entry name" value="Glyco_hydro_2_C"/>
    <property type="match status" value="1"/>
</dbReference>
<dbReference type="InterPro" id="IPR006104">
    <property type="entry name" value="Glyco_hydro_2_N"/>
</dbReference>
<dbReference type="SUPFAM" id="SSF49303">
    <property type="entry name" value="beta-Galactosidase/glucuronidase domain"/>
    <property type="match status" value="2"/>
</dbReference>
<evidence type="ECO:0000259" key="14">
    <source>
        <dbReference type="Pfam" id="PF02929"/>
    </source>
</evidence>
<dbReference type="EMBL" id="SDHZ01000001">
    <property type="protein sequence ID" value="RXK85777.1"/>
    <property type="molecule type" value="Genomic_DNA"/>
</dbReference>
<evidence type="ECO:0000256" key="9">
    <source>
        <dbReference type="ARBA" id="ARBA00032230"/>
    </source>
</evidence>
<comment type="similarity">
    <text evidence="3 10">Belongs to the glycosyl hydrolase 2 family.</text>
</comment>
<comment type="subunit">
    <text evidence="4">Monomer.</text>
</comment>
<sequence>MNGKIIFRSFLCLIAYAGGLLGLQAQVKQVQYLSGTGYQETVSWDFFCTGGRQSGYWTKIEVPSCWEQQGFGSYNYGRDYKTNGKNSRFNDEKGLYKHHFAVPSSWKDKEVFIVFEGSMTDTEVKINGRSAGAVHQGAFYRFKYNITDKLLTGKANLLEVTVSKMSSEPSVNNAERLADYWVFGGIFRPVYLEAVPRQHIDHVAIDAKANGSFAMQAFIKNANKKLNLLTEIVDSKGAVVSSNQQVVNAGDSVVTINTTLAGVKTWTAETPALYSAVVSLKDGTQTLYKATEKFGFRTIEIRHGDGVYINGVKVKFKGTNRHCWWPESARTLNEKIQLQDALLLKEMNMNAVRCSHYPPDKRFLEFCDSLGIYVLNELAGWQKAYSTKAGRLLVRELVVRDVNHPSIIFWDNGNEGGTNKELDPEFPKWDLSKRPVIHPHHRPGNDFNGIDCNHYEDYYSTKKILEDSLIYMPTEFLHAQDDGGAGAAMEDFWELHWGAKKSAGGFIWAMVDEGVVRTDMGNVIDANGLNANDGILGPHREKEGSFYALREIYSPVKIRMGQLPKDFNGSIVLENRYHFTNLNQCTFKWALVNYRQAYSNLAGFTVMEKGKAAAPAIAPGNSGTLHLGLPAGFLKYDALMLTATDPFGKEIYKWTWKIADNAKLLTGMFNASSGSSSGEALDSVYVLKGGENTVWLSKKTGLLTGTRNAAMDNLSFRNGPVLAQGNAVVVSSRLYKDGNNSVVEFTYEGNLKYTRWTMQEDGWLSLEYEYTLDGSYPFAGVNFNYPENFILGVKWLGKGPYRQWKNRMAGTPVNVWEKLYNNTQTGYWPMVYPEFKGYYGDVTWMEFNTVEGKFYVASRDTGLFVRLFDFYALSSGVKPHPELPGGNISFLDCIPPIGTKLALNINYNTAALGPQSEPAKLDKPVKRTLLFYFGLPKTTEAKEQYSRPDVDNVF</sequence>
<dbReference type="Pfam" id="PF00703">
    <property type="entry name" value="Glyco_hydro_2"/>
    <property type="match status" value="1"/>
</dbReference>
<dbReference type="GO" id="GO:0009341">
    <property type="term" value="C:beta-galactosidase complex"/>
    <property type="evidence" value="ECO:0007669"/>
    <property type="project" value="InterPro"/>
</dbReference>
<dbReference type="GO" id="GO:0004565">
    <property type="term" value="F:beta-galactosidase activity"/>
    <property type="evidence" value="ECO:0007669"/>
    <property type="project" value="UniProtKB-EC"/>
</dbReference>
<feature type="domain" description="Glycosyl hydrolases family 2 sugar binding" evidence="13">
    <location>
        <begin position="59"/>
        <end position="196"/>
    </location>
</feature>
<dbReference type="Pfam" id="PF02929">
    <property type="entry name" value="Bgal_small_N"/>
    <property type="match status" value="1"/>
</dbReference>
<comment type="cofactor">
    <cofactor evidence="2">
        <name>Ca(2+)</name>
        <dbReference type="ChEBI" id="CHEBI:29108"/>
    </cofactor>
</comment>
<evidence type="ECO:0000256" key="6">
    <source>
        <dbReference type="ARBA" id="ARBA00022801"/>
    </source>
</evidence>
<evidence type="ECO:0000313" key="15">
    <source>
        <dbReference type="EMBL" id="RXK85777.1"/>
    </source>
</evidence>
<dbReference type="PROSITE" id="PS00719">
    <property type="entry name" value="GLYCOSYL_HYDROL_F2_1"/>
    <property type="match status" value="1"/>
</dbReference>
<dbReference type="InterPro" id="IPR023230">
    <property type="entry name" value="Glyco_hydro_2_CS"/>
</dbReference>
<dbReference type="InterPro" id="IPR017853">
    <property type="entry name" value="GH"/>
</dbReference>
<evidence type="ECO:0000256" key="4">
    <source>
        <dbReference type="ARBA" id="ARBA00011245"/>
    </source>
</evidence>
<dbReference type="InterPro" id="IPR006103">
    <property type="entry name" value="Glyco_hydro_2_cat"/>
</dbReference>
<dbReference type="InterPro" id="IPR014718">
    <property type="entry name" value="GH-type_carb-bd"/>
</dbReference>
<dbReference type="SUPFAM" id="SSF49785">
    <property type="entry name" value="Galactose-binding domain-like"/>
    <property type="match status" value="1"/>
</dbReference>
<evidence type="ECO:0000313" key="16">
    <source>
        <dbReference type="Proteomes" id="UP000290545"/>
    </source>
</evidence>
<dbReference type="PRINTS" id="PR00132">
    <property type="entry name" value="GLHYDRLASE2"/>
</dbReference>
<dbReference type="InterPro" id="IPR050347">
    <property type="entry name" value="Bact_Beta-galactosidase"/>
</dbReference>
<evidence type="ECO:0000256" key="8">
    <source>
        <dbReference type="ARBA" id="ARBA00023295"/>
    </source>
</evidence>
<dbReference type="Gene3D" id="3.20.20.80">
    <property type="entry name" value="Glycosidases"/>
    <property type="match status" value="1"/>
</dbReference>
<feature type="domain" description="Glycoside hydrolase family 2 immunoglobulin-like beta-sandwich" evidence="11">
    <location>
        <begin position="199"/>
        <end position="297"/>
    </location>
</feature>
<dbReference type="AlphaFoldDB" id="A0A4Q1D8T9"/>
<gene>
    <name evidence="15" type="ORF">ESB13_02890</name>
</gene>
<feature type="domain" description="Beta galactosidase small chain/" evidence="14">
    <location>
        <begin position="751"/>
        <end position="871"/>
    </location>
</feature>
<dbReference type="SUPFAM" id="SSF51445">
    <property type="entry name" value="(Trans)glycosidases"/>
    <property type="match status" value="1"/>
</dbReference>
<dbReference type="Gene3D" id="2.60.40.10">
    <property type="entry name" value="Immunoglobulins"/>
    <property type="match status" value="2"/>
</dbReference>
<dbReference type="InterPro" id="IPR008979">
    <property type="entry name" value="Galactose-bd-like_sf"/>
</dbReference>
<dbReference type="InterPro" id="IPR036156">
    <property type="entry name" value="Beta-gal/glucu_dom_sf"/>
</dbReference>
<dbReference type="PANTHER" id="PTHR46323">
    <property type="entry name" value="BETA-GALACTOSIDASE"/>
    <property type="match status" value="1"/>
</dbReference>
<dbReference type="RefSeq" id="WP_129001529.1">
    <property type="nucleotide sequence ID" value="NZ_SDHZ01000001.1"/>
</dbReference>
<dbReference type="InterPro" id="IPR011013">
    <property type="entry name" value="Gal_mutarotase_sf_dom"/>
</dbReference>
<evidence type="ECO:0000256" key="10">
    <source>
        <dbReference type="RuleBase" id="RU361154"/>
    </source>
</evidence>
<evidence type="ECO:0000259" key="12">
    <source>
        <dbReference type="Pfam" id="PF02836"/>
    </source>
</evidence>
<proteinExistence type="inferred from homology"/>
<dbReference type="SUPFAM" id="SSF74650">
    <property type="entry name" value="Galactose mutarotase-like"/>
    <property type="match status" value="1"/>
</dbReference>
<organism evidence="15 16">
    <name type="scientific">Filimonas effusa</name>
    <dbReference type="NCBI Taxonomy" id="2508721"/>
    <lineage>
        <taxon>Bacteria</taxon>
        <taxon>Pseudomonadati</taxon>
        <taxon>Bacteroidota</taxon>
        <taxon>Chitinophagia</taxon>
        <taxon>Chitinophagales</taxon>
        <taxon>Chitinophagaceae</taxon>
        <taxon>Filimonas</taxon>
    </lineage>
</organism>
<evidence type="ECO:0000259" key="11">
    <source>
        <dbReference type="Pfam" id="PF00703"/>
    </source>
</evidence>
<comment type="catalytic activity">
    <reaction evidence="1 10">
        <text>Hydrolysis of terminal non-reducing beta-D-galactose residues in beta-D-galactosides.</text>
        <dbReference type="EC" id="3.2.1.23"/>
    </reaction>
</comment>